<sequence length="91" mass="9772">MTGQTTLTPLIELATQKNLDLFFRVGQGYVTRSMRDGGQRAASFGASPIGVQSRAEARILCTLSPPLPEAKLYAWPGGPQRARQAGLTGRI</sequence>
<comment type="caution">
    <text evidence="1">The sequence shown here is derived from an EMBL/GenBank/DDBJ whole genome shotgun (WGS) entry which is preliminary data.</text>
</comment>
<dbReference type="RefSeq" id="WP_148916054.1">
    <property type="nucleotide sequence ID" value="NZ_VSZS01000066.1"/>
</dbReference>
<evidence type="ECO:0000313" key="1">
    <source>
        <dbReference type="EMBL" id="TYR30516.1"/>
    </source>
</evidence>
<dbReference type="OrthoDB" id="9958111at2"/>
<reference evidence="1 2" key="1">
    <citation type="submission" date="2019-08" db="EMBL/GenBank/DDBJ databases">
        <authorList>
            <person name="Seo Y.L."/>
        </authorList>
    </citation>
    <scope>NUCLEOTIDE SEQUENCE [LARGE SCALE GENOMIC DNA]</scope>
    <source>
        <strain evidence="1 2">MaA-C15</strain>
    </source>
</reference>
<organism evidence="1 2">
    <name type="scientific">Neoaquamicrobium microcysteis</name>
    <dbReference type="NCBI Taxonomy" id="2682781"/>
    <lineage>
        <taxon>Bacteria</taxon>
        <taxon>Pseudomonadati</taxon>
        <taxon>Pseudomonadota</taxon>
        <taxon>Alphaproteobacteria</taxon>
        <taxon>Hyphomicrobiales</taxon>
        <taxon>Phyllobacteriaceae</taxon>
        <taxon>Neoaquamicrobium</taxon>
    </lineage>
</organism>
<name>A0A5D4GNW0_9HYPH</name>
<gene>
    <name evidence="1" type="ORF">FY036_17530</name>
</gene>
<protein>
    <submittedName>
        <fullName evidence="1">Uncharacterized protein</fullName>
    </submittedName>
</protein>
<keyword evidence="2" id="KW-1185">Reference proteome</keyword>
<dbReference type="AlphaFoldDB" id="A0A5D4GNW0"/>
<reference evidence="1 2" key="2">
    <citation type="submission" date="2019-09" db="EMBL/GenBank/DDBJ databases">
        <title>Mesorhizobium sp. MaA-C15 isolated from Microcystis aeruginosa.</title>
        <authorList>
            <person name="Jeong S.E."/>
            <person name="Jin H.M."/>
            <person name="Jeon C.O."/>
        </authorList>
    </citation>
    <scope>NUCLEOTIDE SEQUENCE [LARGE SCALE GENOMIC DNA]</scope>
    <source>
        <strain evidence="1 2">MaA-C15</strain>
    </source>
</reference>
<accession>A0A5D4GNW0</accession>
<dbReference type="Proteomes" id="UP000323258">
    <property type="component" value="Unassembled WGS sequence"/>
</dbReference>
<dbReference type="EMBL" id="VSZS01000066">
    <property type="protein sequence ID" value="TYR30516.1"/>
    <property type="molecule type" value="Genomic_DNA"/>
</dbReference>
<evidence type="ECO:0000313" key="2">
    <source>
        <dbReference type="Proteomes" id="UP000323258"/>
    </source>
</evidence>
<proteinExistence type="predicted"/>